<dbReference type="InterPro" id="IPR027417">
    <property type="entry name" value="P-loop_NTPase"/>
</dbReference>
<dbReference type="InterPro" id="IPR036390">
    <property type="entry name" value="WH_DNA-bd_sf"/>
</dbReference>
<dbReference type="PROSITE" id="PS50104">
    <property type="entry name" value="TIR"/>
    <property type="match status" value="1"/>
</dbReference>
<dbReference type="PRINTS" id="PR00364">
    <property type="entry name" value="DISEASERSIST"/>
</dbReference>
<dbReference type="Gene3D" id="3.40.50.300">
    <property type="entry name" value="P-loop containing nucleotide triphosphate hydrolases"/>
    <property type="match status" value="1"/>
</dbReference>
<dbReference type="Proteomes" id="UP000826656">
    <property type="component" value="Unassembled WGS sequence"/>
</dbReference>
<gene>
    <name evidence="8" type="ORF">KY290_021825</name>
</gene>
<dbReference type="EMBL" id="JAIVGD010000015">
    <property type="protein sequence ID" value="KAH0758332.1"/>
    <property type="molecule type" value="Genomic_DNA"/>
</dbReference>
<evidence type="ECO:0000256" key="6">
    <source>
        <dbReference type="ARBA" id="ARBA00023136"/>
    </source>
</evidence>
<comment type="subcellular location">
    <subcellularLocation>
        <location evidence="1">Membrane</location>
        <topology evidence="1">Peripheral membrane protein</topology>
    </subcellularLocation>
</comment>
<keyword evidence="2" id="KW-0433">Leucine-rich repeat</keyword>
<sequence length="535" mass="61242">MASSSSSVNNSQYCPRWKYDVFLSFRGEDTRKTFTGHLYEGLKNRGILTFQDSRRIEHGDSIPEELTKAIKESQVALVVFSKNYATSRWCLNELVEIMERKDENGQTVIPVFYDVDPSDVRNQRESFAESFAKHESNYKDDVDGVQKVQGWRVALTAAANLKGYDIRDGIESENIQQIVNHISFKLCKSAYSLSSLQNVVGINAHLEILISRLQIEVNDVRIVGLWGIGGVGKTTIAKAIFDTLSYQFKSACFLEDVKENAKKNQLHSLQNILLSKVLGEKDEYVDNKSDGKVLIPRRLCSMKVLIVLDDIDHSDHLEYLAGDVCWFGNGSRVIVTTRNRHLIDKDDAIYEVPTLPIHEAMQLFNQCAFKKEVPDERLKKFSLELVNHAKGLPLALKVWGSLLHKRGIDEWKRTVDKIKKNSSLEILEKLKISYDGLEPEEQKIFLDLACFFRRSGRNRVLQILESCDFRAEYGLNVLIDKSLVFISESDTIEMHDLIQDMGRYVVKMQKESGEPSRIWDIQDFEEVMIDNTINL</sequence>
<keyword evidence="9" id="KW-1185">Reference proteome</keyword>
<dbReference type="Gene3D" id="3.40.50.10140">
    <property type="entry name" value="Toll/interleukin-1 receptor homology (TIR) domain"/>
    <property type="match status" value="1"/>
</dbReference>
<evidence type="ECO:0000256" key="4">
    <source>
        <dbReference type="ARBA" id="ARBA00022821"/>
    </source>
</evidence>
<accession>A0ABQ7V4Q8</accession>
<evidence type="ECO:0000256" key="1">
    <source>
        <dbReference type="ARBA" id="ARBA00004170"/>
    </source>
</evidence>
<dbReference type="Pfam" id="PF01582">
    <property type="entry name" value="TIR"/>
    <property type="match status" value="1"/>
</dbReference>
<evidence type="ECO:0000256" key="3">
    <source>
        <dbReference type="ARBA" id="ARBA00022737"/>
    </source>
</evidence>
<dbReference type="Gene3D" id="1.10.8.430">
    <property type="entry name" value="Helical domain of apoptotic protease-activating factors"/>
    <property type="match status" value="1"/>
</dbReference>
<dbReference type="InterPro" id="IPR002182">
    <property type="entry name" value="NB-ARC"/>
</dbReference>
<dbReference type="SUPFAM" id="SSF46785">
    <property type="entry name" value="Winged helix' DNA-binding domain"/>
    <property type="match status" value="1"/>
</dbReference>
<evidence type="ECO:0000256" key="2">
    <source>
        <dbReference type="ARBA" id="ARBA00022614"/>
    </source>
</evidence>
<evidence type="ECO:0000313" key="9">
    <source>
        <dbReference type="Proteomes" id="UP000826656"/>
    </source>
</evidence>
<proteinExistence type="predicted"/>
<keyword evidence="4" id="KW-0611">Plant defense</keyword>
<keyword evidence="6" id="KW-0472">Membrane</keyword>
<dbReference type="InterPro" id="IPR058192">
    <property type="entry name" value="WHD_ROQ1-like"/>
</dbReference>
<dbReference type="InterPro" id="IPR042197">
    <property type="entry name" value="Apaf_helical"/>
</dbReference>
<dbReference type="SMART" id="SM00255">
    <property type="entry name" value="TIR"/>
    <property type="match status" value="1"/>
</dbReference>
<evidence type="ECO:0000313" key="8">
    <source>
        <dbReference type="EMBL" id="KAH0758332.1"/>
    </source>
</evidence>
<dbReference type="Pfam" id="PF00931">
    <property type="entry name" value="NB-ARC"/>
    <property type="match status" value="1"/>
</dbReference>
<name>A0ABQ7V4Q8_SOLTU</name>
<comment type="caution">
    <text evidence="8">The sequence shown here is derived from an EMBL/GenBank/DDBJ whole genome shotgun (WGS) entry which is preliminary data.</text>
</comment>
<dbReference type="SUPFAM" id="SSF52540">
    <property type="entry name" value="P-loop containing nucleoside triphosphate hydrolases"/>
    <property type="match status" value="1"/>
</dbReference>
<protein>
    <recommendedName>
        <fullName evidence="7">TIR domain-containing protein</fullName>
    </recommendedName>
</protein>
<dbReference type="PANTHER" id="PTHR11017">
    <property type="entry name" value="LEUCINE-RICH REPEAT-CONTAINING PROTEIN"/>
    <property type="match status" value="1"/>
</dbReference>
<keyword evidence="3" id="KW-0677">Repeat</keyword>
<feature type="domain" description="TIR" evidence="7">
    <location>
        <begin position="17"/>
        <end position="186"/>
    </location>
</feature>
<evidence type="ECO:0000256" key="5">
    <source>
        <dbReference type="ARBA" id="ARBA00023054"/>
    </source>
</evidence>
<dbReference type="InterPro" id="IPR035897">
    <property type="entry name" value="Toll_tir_struct_dom_sf"/>
</dbReference>
<dbReference type="PANTHER" id="PTHR11017:SF393">
    <property type="entry name" value="ADP-RIBOSYL CYCLASE_CYCLIC ADP-RIBOSE HYDROLASE"/>
    <property type="match status" value="1"/>
</dbReference>
<evidence type="ECO:0000259" key="7">
    <source>
        <dbReference type="PROSITE" id="PS50104"/>
    </source>
</evidence>
<organism evidence="8 9">
    <name type="scientific">Solanum tuberosum</name>
    <name type="common">Potato</name>
    <dbReference type="NCBI Taxonomy" id="4113"/>
    <lineage>
        <taxon>Eukaryota</taxon>
        <taxon>Viridiplantae</taxon>
        <taxon>Streptophyta</taxon>
        <taxon>Embryophyta</taxon>
        <taxon>Tracheophyta</taxon>
        <taxon>Spermatophyta</taxon>
        <taxon>Magnoliopsida</taxon>
        <taxon>eudicotyledons</taxon>
        <taxon>Gunneridae</taxon>
        <taxon>Pentapetalae</taxon>
        <taxon>asterids</taxon>
        <taxon>lamiids</taxon>
        <taxon>Solanales</taxon>
        <taxon>Solanaceae</taxon>
        <taxon>Solanoideae</taxon>
        <taxon>Solaneae</taxon>
        <taxon>Solanum</taxon>
    </lineage>
</organism>
<dbReference type="SUPFAM" id="SSF52200">
    <property type="entry name" value="Toll/Interleukin receptor TIR domain"/>
    <property type="match status" value="1"/>
</dbReference>
<dbReference type="InterPro" id="IPR044974">
    <property type="entry name" value="Disease_R_plants"/>
</dbReference>
<dbReference type="InterPro" id="IPR000157">
    <property type="entry name" value="TIR_dom"/>
</dbReference>
<dbReference type="Pfam" id="PF23282">
    <property type="entry name" value="WHD_ROQ1"/>
    <property type="match status" value="1"/>
</dbReference>
<keyword evidence="5" id="KW-0175">Coiled coil</keyword>
<reference evidence="8 9" key="1">
    <citation type="journal article" date="2021" name="bioRxiv">
        <title>Chromosome-scale and haplotype-resolved genome assembly of a tetraploid potato cultivar.</title>
        <authorList>
            <person name="Sun H."/>
            <person name="Jiao W.-B."/>
            <person name="Krause K."/>
            <person name="Campoy J.A."/>
            <person name="Goel M."/>
            <person name="Folz-Donahue K."/>
            <person name="Kukat C."/>
            <person name="Huettel B."/>
            <person name="Schneeberger K."/>
        </authorList>
    </citation>
    <scope>NUCLEOTIDE SEQUENCE [LARGE SCALE GENOMIC DNA]</scope>
    <source>
        <strain evidence="8">SolTubOtavaFocal</strain>
        <tissue evidence="8">Leaves</tissue>
    </source>
</reference>